<dbReference type="eggNOG" id="KOG2375">
    <property type="taxonomic scope" value="Eukaryota"/>
</dbReference>
<dbReference type="SMART" id="SM01272">
    <property type="entry name" value="LsmAD"/>
    <property type="match status" value="1"/>
</dbReference>
<dbReference type="Proteomes" id="UP000014500">
    <property type="component" value="Unassembled WGS sequence"/>
</dbReference>
<feature type="domain" description="LsmAD" evidence="2">
    <location>
        <begin position="176"/>
        <end position="232"/>
    </location>
</feature>
<dbReference type="PANTHER" id="PTHR12854:SF7">
    <property type="entry name" value="ATAXIN-2 HOMOLOG"/>
    <property type="match status" value="1"/>
</dbReference>
<dbReference type="PANTHER" id="PTHR12854">
    <property type="entry name" value="ATAXIN 2-RELATED"/>
    <property type="match status" value="1"/>
</dbReference>
<evidence type="ECO:0000259" key="2">
    <source>
        <dbReference type="SMART" id="SM01272"/>
    </source>
</evidence>
<dbReference type="EMBL" id="JH430816">
    <property type="status" value="NOT_ANNOTATED_CDS"/>
    <property type="molecule type" value="Genomic_DNA"/>
</dbReference>
<comment type="similarity">
    <text evidence="1">Belongs to the ataxin-2 family.</text>
</comment>
<keyword evidence="4" id="KW-1185">Reference proteome</keyword>
<reference evidence="3" key="2">
    <citation type="submission" date="2015-02" db="UniProtKB">
        <authorList>
            <consortium name="EnsemblMetazoa"/>
        </authorList>
    </citation>
    <scope>IDENTIFICATION</scope>
</reference>
<reference evidence="4" key="1">
    <citation type="submission" date="2011-05" db="EMBL/GenBank/DDBJ databases">
        <authorList>
            <person name="Richards S.R."/>
            <person name="Qu J."/>
            <person name="Jiang H."/>
            <person name="Jhangiani S.N."/>
            <person name="Agravi P."/>
            <person name="Goodspeed R."/>
            <person name="Gross S."/>
            <person name="Mandapat C."/>
            <person name="Jackson L."/>
            <person name="Mathew T."/>
            <person name="Pu L."/>
            <person name="Thornton R."/>
            <person name="Saada N."/>
            <person name="Wilczek-Boney K.B."/>
            <person name="Lee S."/>
            <person name="Kovar C."/>
            <person name="Wu Y."/>
            <person name="Scherer S.E."/>
            <person name="Worley K.C."/>
            <person name="Muzny D.M."/>
            <person name="Gibbs R."/>
        </authorList>
    </citation>
    <scope>NUCLEOTIDE SEQUENCE</scope>
    <source>
        <strain evidence="4">Brora</strain>
    </source>
</reference>
<dbReference type="AlphaFoldDB" id="T1ILG1"/>
<accession>T1ILG1</accession>
<dbReference type="STRING" id="126957.T1ILG1"/>
<dbReference type="Pfam" id="PF14438">
    <property type="entry name" value="SM-ATX"/>
    <property type="match status" value="1"/>
</dbReference>
<dbReference type="HOGENOM" id="CLU_1058930_0_0_1"/>
<dbReference type="InterPro" id="IPR045117">
    <property type="entry name" value="ATXN2-like"/>
</dbReference>
<evidence type="ECO:0000313" key="3">
    <source>
        <dbReference type="EnsemblMetazoa" id="SMAR001786-PA"/>
    </source>
</evidence>
<name>T1ILG1_STRMM</name>
<proteinExistence type="inferred from homology"/>
<dbReference type="EnsemblMetazoa" id="SMAR001786-RA">
    <property type="protein sequence ID" value="SMAR001786-PA"/>
    <property type="gene ID" value="SMAR001786"/>
</dbReference>
<dbReference type="InterPro" id="IPR025852">
    <property type="entry name" value="SM_dom_ATX"/>
</dbReference>
<dbReference type="InterPro" id="IPR009604">
    <property type="entry name" value="LsmAD_domain"/>
</dbReference>
<evidence type="ECO:0000313" key="4">
    <source>
        <dbReference type="Proteomes" id="UP000014500"/>
    </source>
</evidence>
<evidence type="ECO:0000256" key="1">
    <source>
        <dbReference type="ARBA" id="ARBA00007503"/>
    </source>
</evidence>
<dbReference type="GO" id="GO:0010494">
    <property type="term" value="C:cytoplasmic stress granule"/>
    <property type="evidence" value="ECO:0007669"/>
    <property type="project" value="TreeGrafter"/>
</dbReference>
<dbReference type="GO" id="GO:0034063">
    <property type="term" value="P:stress granule assembly"/>
    <property type="evidence" value="ECO:0007669"/>
    <property type="project" value="TreeGrafter"/>
</dbReference>
<sequence>MINLVDNFTDLGREFDSGVEKGEIFKTADRNKFSIEYFEGLFYVDLISLNGCGFLMCFEKSKCTCRAGATTLGSSFRRDVGSCEVWKESECGVEDFPLFQVAVIIVATAKSRPIRAKITVDKNIDDVYTNARFLHAASSIVGCTVDIKTKTDDTYQGIFQAFSHLNDMFRTNEKHYNLSTCDNTLTPLERKNTTNTTKTKTALKIESSPNYIARIAVENGDEEEKFSAVVRPDNMGNTTTFHRYVSPAKRKSLNTISEDTGAI</sequence>
<protein>
    <recommendedName>
        <fullName evidence="2">LsmAD domain-containing protein</fullName>
    </recommendedName>
</protein>
<organism evidence="3 4">
    <name type="scientific">Strigamia maritima</name>
    <name type="common">European centipede</name>
    <name type="synonym">Geophilus maritimus</name>
    <dbReference type="NCBI Taxonomy" id="126957"/>
    <lineage>
        <taxon>Eukaryota</taxon>
        <taxon>Metazoa</taxon>
        <taxon>Ecdysozoa</taxon>
        <taxon>Arthropoda</taxon>
        <taxon>Myriapoda</taxon>
        <taxon>Chilopoda</taxon>
        <taxon>Pleurostigmophora</taxon>
        <taxon>Geophilomorpha</taxon>
        <taxon>Linotaeniidae</taxon>
        <taxon>Strigamia</taxon>
    </lineage>
</organism>
<dbReference type="GO" id="GO:0003729">
    <property type="term" value="F:mRNA binding"/>
    <property type="evidence" value="ECO:0007669"/>
    <property type="project" value="TreeGrafter"/>
</dbReference>